<dbReference type="Proteomes" id="UP001215712">
    <property type="component" value="Unassembled WGS sequence"/>
</dbReference>
<comment type="caution">
    <text evidence="2">The sequence shown here is derived from an EMBL/GenBank/DDBJ whole genome shotgun (WGS) entry which is preliminary data.</text>
</comment>
<evidence type="ECO:0000313" key="3">
    <source>
        <dbReference type="Proteomes" id="UP001215712"/>
    </source>
</evidence>
<reference evidence="2" key="2">
    <citation type="submission" date="2023-01" db="EMBL/GenBank/DDBJ databases">
        <authorList>
            <person name="Petersen C."/>
        </authorList>
    </citation>
    <scope>NUCLEOTIDE SEQUENCE</scope>
    <source>
        <strain evidence="2">IBT 17514</strain>
    </source>
</reference>
<accession>A0AAD6HHE7</accession>
<feature type="compositionally biased region" description="Acidic residues" evidence="1">
    <location>
        <begin position="46"/>
        <end position="60"/>
    </location>
</feature>
<sequence length="99" mass="11078">MMAWTNSSSTLAAVMEYSFSLNGFGDGKETGESDRLSYPSSKVVEGEEDEAEEEEAEDTETDRCAGRLPRASLVLAVTRKIDHARRRVKANIWKWMSMA</sequence>
<proteinExistence type="predicted"/>
<evidence type="ECO:0000256" key="1">
    <source>
        <dbReference type="SAM" id="MobiDB-lite"/>
    </source>
</evidence>
<gene>
    <name evidence="2" type="ORF">N7493_008510</name>
</gene>
<protein>
    <submittedName>
        <fullName evidence="2">Uncharacterized protein</fullName>
    </submittedName>
</protein>
<reference evidence="2" key="1">
    <citation type="journal article" date="2023" name="IMA Fungus">
        <title>Comparative genomic study of the Penicillium genus elucidates a diverse pangenome and 15 lateral gene transfer events.</title>
        <authorList>
            <person name="Petersen C."/>
            <person name="Sorensen T."/>
            <person name="Nielsen M.R."/>
            <person name="Sondergaard T.E."/>
            <person name="Sorensen J.L."/>
            <person name="Fitzpatrick D.A."/>
            <person name="Frisvad J.C."/>
            <person name="Nielsen K.L."/>
        </authorList>
    </citation>
    <scope>NUCLEOTIDE SEQUENCE</scope>
    <source>
        <strain evidence="2">IBT 17514</strain>
    </source>
</reference>
<evidence type="ECO:0000313" key="2">
    <source>
        <dbReference type="EMBL" id="KAJ5716599.1"/>
    </source>
</evidence>
<name>A0AAD6HHE7_9EURO</name>
<feature type="region of interest" description="Disordered" evidence="1">
    <location>
        <begin position="28"/>
        <end position="65"/>
    </location>
</feature>
<organism evidence="2 3">
    <name type="scientific">Penicillium malachiteum</name>
    <dbReference type="NCBI Taxonomy" id="1324776"/>
    <lineage>
        <taxon>Eukaryota</taxon>
        <taxon>Fungi</taxon>
        <taxon>Dikarya</taxon>
        <taxon>Ascomycota</taxon>
        <taxon>Pezizomycotina</taxon>
        <taxon>Eurotiomycetes</taxon>
        <taxon>Eurotiomycetidae</taxon>
        <taxon>Eurotiales</taxon>
        <taxon>Aspergillaceae</taxon>
        <taxon>Penicillium</taxon>
    </lineage>
</organism>
<dbReference type="EMBL" id="JAQJAN010000012">
    <property type="protein sequence ID" value="KAJ5716599.1"/>
    <property type="molecule type" value="Genomic_DNA"/>
</dbReference>
<keyword evidence="3" id="KW-1185">Reference proteome</keyword>
<dbReference type="AlphaFoldDB" id="A0AAD6HHE7"/>